<keyword evidence="3" id="KW-1185">Reference proteome</keyword>
<feature type="compositionally biased region" description="Basic and acidic residues" evidence="1">
    <location>
        <begin position="1"/>
        <end position="23"/>
    </location>
</feature>
<dbReference type="AlphaFoldDB" id="A0A183D7A5"/>
<dbReference type="EMBL" id="UYRT01008868">
    <property type="protein sequence ID" value="VDK46094.1"/>
    <property type="molecule type" value="Genomic_DNA"/>
</dbReference>
<dbReference type="WBParaSite" id="GPUH_0000460301-mRNA-1">
    <property type="protein sequence ID" value="GPUH_0000460301-mRNA-1"/>
    <property type="gene ID" value="GPUH_0000460301"/>
</dbReference>
<evidence type="ECO:0000256" key="1">
    <source>
        <dbReference type="SAM" id="MobiDB-lite"/>
    </source>
</evidence>
<sequence length="79" mass="8778">MPPSESERETYSRETDRFGRESDGQTSITSAQSIQLPNGSIGGFYHPKHDTGKHRGSLDKYVLQAFLQGLFSAVLLYNA</sequence>
<accession>A0A183D7A5</accession>
<protein>
    <submittedName>
        <fullName evidence="2 4">Uncharacterized protein</fullName>
    </submittedName>
</protein>
<name>A0A183D7A5_9BILA</name>
<reference evidence="2 3" key="2">
    <citation type="submission" date="2018-11" db="EMBL/GenBank/DDBJ databases">
        <authorList>
            <consortium name="Pathogen Informatics"/>
        </authorList>
    </citation>
    <scope>NUCLEOTIDE SEQUENCE [LARGE SCALE GENOMIC DNA]</scope>
</reference>
<evidence type="ECO:0000313" key="2">
    <source>
        <dbReference type="EMBL" id="VDK46094.1"/>
    </source>
</evidence>
<feature type="region of interest" description="Disordered" evidence="1">
    <location>
        <begin position="1"/>
        <end position="54"/>
    </location>
</feature>
<organism evidence="4">
    <name type="scientific">Gongylonema pulchrum</name>
    <dbReference type="NCBI Taxonomy" id="637853"/>
    <lineage>
        <taxon>Eukaryota</taxon>
        <taxon>Metazoa</taxon>
        <taxon>Ecdysozoa</taxon>
        <taxon>Nematoda</taxon>
        <taxon>Chromadorea</taxon>
        <taxon>Rhabditida</taxon>
        <taxon>Spirurina</taxon>
        <taxon>Spiruromorpha</taxon>
        <taxon>Spiruroidea</taxon>
        <taxon>Gongylonematidae</taxon>
        <taxon>Gongylonema</taxon>
    </lineage>
</organism>
<proteinExistence type="predicted"/>
<reference evidence="4" key="1">
    <citation type="submission" date="2016-06" db="UniProtKB">
        <authorList>
            <consortium name="WormBaseParasite"/>
        </authorList>
    </citation>
    <scope>IDENTIFICATION</scope>
</reference>
<evidence type="ECO:0000313" key="4">
    <source>
        <dbReference type="WBParaSite" id="GPUH_0000460301-mRNA-1"/>
    </source>
</evidence>
<gene>
    <name evidence="2" type="ORF">GPUH_LOCUS4596</name>
</gene>
<evidence type="ECO:0000313" key="3">
    <source>
        <dbReference type="Proteomes" id="UP000271098"/>
    </source>
</evidence>
<dbReference type="Proteomes" id="UP000271098">
    <property type="component" value="Unassembled WGS sequence"/>
</dbReference>
<feature type="compositionally biased region" description="Polar residues" evidence="1">
    <location>
        <begin position="24"/>
        <end position="38"/>
    </location>
</feature>